<sequence length="160" mass="17249">MTVKIRETVQCGLAQGALTHRGQIDLAASASASASALIRKQVRPASPNLDSEPKNGVRRWLNNVLVMVHYYSAVDEPRIGPTRMRPGKASWSPATSRLDDLINSHESLSNLGLLINGEIIMARPWPGCSGLAAVGRPTEMRFLGGPTRYLALRIVGLLPG</sequence>
<keyword evidence="2" id="KW-1185">Reference proteome</keyword>
<accession>A0A319E6D0</accession>
<dbReference type="Proteomes" id="UP000248423">
    <property type="component" value="Unassembled WGS sequence"/>
</dbReference>
<dbReference type="VEuPathDB" id="FungiDB:BO78DRAFT_158656"/>
<dbReference type="EMBL" id="KZ826363">
    <property type="protein sequence ID" value="PYI04920.1"/>
    <property type="molecule type" value="Genomic_DNA"/>
</dbReference>
<reference evidence="1 2" key="1">
    <citation type="submission" date="2018-02" db="EMBL/GenBank/DDBJ databases">
        <title>The genomes of Aspergillus section Nigri reveals drivers in fungal speciation.</title>
        <authorList>
            <consortium name="DOE Joint Genome Institute"/>
            <person name="Vesth T.C."/>
            <person name="Nybo J."/>
            <person name="Theobald S."/>
            <person name="Brandl J."/>
            <person name="Frisvad J.C."/>
            <person name="Nielsen K.F."/>
            <person name="Lyhne E.K."/>
            <person name="Kogle M.E."/>
            <person name="Kuo A."/>
            <person name="Riley R."/>
            <person name="Clum A."/>
            <person name="Nolan M."/>
            <person name="Lipzen A."/>
            <person name="Salamov A."/>
            <person name="Henrissat B."/>
            <person name="Wiebenga A."/>
            <person name="De vries R.P."/>
            <person name="Grigoriev I.V."/>
            <person name="Mortensen U.H."/>
            <person name="Andersen M.R."/>
            <person name="Baker S.E."/>
        </authorList>
    </citation>
    <scope>NUCLEOTIDE SEQUENCE [LARGE SCALE GENOMIC DNA]</scope>
    <source>
        <strain evidence="1 2">CBS 121057</strain>
    </source>
</reference>
<evidence type="ECO:0000313" key="2">
    <source>
        <dbReference type="Proteomes" id="UP000248423"/>
    </source>
</evidence>
<proteinExistence type="predicted"/>
<organism evidence="1 2">
    <name type="scientific">Aspergillus sclerotiicarbonarius (strain CBS 121057 / IBT 28362)</name>
    <dbReference type="NCBI Taxonomy" id="1448318"/>
    <lineage>
        <taxon>Eukaryota</taxon>
        <taxon>Fungi</taxon>
        <taxon>Dikarya</taxon>
        <taxon>Ascomycota</taxon>
        <taxon>Pezizomycotina</taxon>
        <taxon>Eurotiomycetes</taxon>
        <taxon>Eurotiomycetidae</taxon>
        <taxon>Eurotiales</taxon>
        <taxon>Aspergillaceae</taxon>
        <taxon>Aspergillus</taxon>
        <taxon>Aspergillus subgen. Circumdati</taxon>
    </lineage>
</organism>
<protein>
    <submittedName>
        <fullName evidence="1">Uncharacterized protein</fullName>
    </submittedName>
</protein>
<dbReference type="AlphaFoldDB" id="A0A319E6D0"/>
<name>A0A319E6D0_ASPSB</name>
<gene>
    <name evidence="1" type="ORF">BO78DRAFT_158656</name>
</gene>
<evidence type="ECO:0000313" key="1">
    <source>
        <dbReference type="EMBL" id="PYI04920.1"/>
    </source>
</evidence>